<dbReference type="EMBL" id="JBHLZP010000404">
    <property type="protein sequence ID" value="MFB9837645.1"/>
    <property type="molecule type" value="Genomic_DNA"/>
</dbReference>
<dbReference type="Proteomes" id="UP001589627">
    <property type="component" value="Unassembled WGS sequence"/>
</dbReference>
<name>A0ABV5YRE4_9ACTN</name>
<protein>
    <recommendedName>
        <fullName evidence="3">LysR family transcriptional regulator</fullName>
    </recommendedName>
</protein>
<evidence type="ECO:0008006" key="3">
    <source>
        <dbReference type="Google" id="ProtNLM"/>
    </source>
</evidence>
<organism evidence="1 2">
    <name type="scientific">Actinoallomurus acaciae</name>
    <dbReference type="NCBI Taxonomy" id="502577"/>
    <lineage>
        <taxon>Bacteria</taxon>
        <taxon>Bacillati</taxon>
        <taxon>Actinomycetota</taxon>
        <taxon>Actinomycetes</taxon>
        <taxon>Streptosporangiales</taxon>
        <taxon>Thermomonosporaceae</taxon>
        <taxon>Actinoallomurus</taxon>
    </lineage>
</organism>
<evidence type="ECO:0000313" key="1">
    <source>
        <dbReference type="EMBL" id="MFB9837645.1"/>
    </source>
</evidence>
<sequence>NPSLVDLVMGACRDAGFEPVLGPSHGSLQDTLAALGAGAPGWTVLYAGHARRLRGGRVTFLPVRSPDALSLPTVLAVRDAADPGRVRPLLAACREAAADDHDS</sequence>
<accession>A0ABV5YRE4</accession>
<keyword evidence="2" id="KW-1185">Reference proteome</keyword>
<gene>
    <name evidence="1" type="ORF">ACFFNX_36270</name>
</gene>
<proteinExistence type="predicted"/>
<evidence type="ECO:0000313" key="2">
    <source>
        <dbReference type="Proteomes" id="UP001589627"/>
    </source>
</evidence>
<feature type="non-terminal residue" evidence="1">
    <location>
        <position position="1"/>
    </location>
</feature>
<comment type="caution">
    <text evidence="1">The sequence shown here is derived from an EMBL/GenBank/DDBJ whole genome shotgun (WGS) entry which is preliminary data.</text>
</comment>
<dbReference type="Gene3D" id="3.40.190.10">
    <property type="entry name" value="Periplasmic binding protein-like II"/>
    <property type="match status" value="2"/>
</dbReference>
<reference evidence="1 2" key="1">
    <citation type="submission" date="2024-09" db="EMBL/GenBank/DDBJ databases">
        <authorList>
            <person name="Sun Q."/>
            <person name="Mori K."/>
        </authorList>
    </citation>
    <scope>NUCLEOTIDE SEQUENCE [LARGE SCALE GENOMIC DNA]</scope>
    <source>
        <strain evidence="1 2">TBRC 0563</strain>
    </source>
</reference>